<keyword evidence="2" id="KW-1185">Reference proteome</keyword>
<sequence length="419" mass="47705">MAKKLLGWYDVANIIVTLLGLLLFDLPIHVLSHPFRRVDDKRLLLKDQIFLFTIRRTNYLLTPAALRYVTNIGLPESVLDSRRYKPYSHALFQEFVHPDATFRGRRVIQGSFTQPSVPAESDIVILYLHGGGYFSSSTDCYLLFLLRLAETIVRGGKTVSIFALEYDLAPEHVFPTQLRQAGAAYRWLVRPGSEGGVGVQPGRLLLGGDSAGGHLSLSLLVDLQQPYASAELDRRTAVNGTKHSIKPGLGLFMISPWLSLWHEATSFPKNECTDVLSRKFLLKVAGWFLGPERLKEWPPRSPYLEFLDPKPMIDWQGVLPAWVWVSAGKNEILYDDVKDWLETRKKDCRNGHVEEEIDLNESHVYAWLKTTEPGPKKEFLRRMYNNEEGENISEDDYKAIERIGKAILRRYKNVYGGSS</sequence>
<comment type="caution">
    <text evidence="1">The sequence shown here is derived from an EMBL/GenBank/DDBJ whole genome shotgun (WGS) entry which is preliminary data.</text>
</comment>
<reference evidence="1" key="1">
    <citation type="submission" date="2022-10" db="EMBL/GenBank/DDBJ databases">
        <title>Culturing micro-colonial fungi from biological soil crusts in the Mojave desert and describing Neophaeococcomyces mojavensis, and introducing the new genera and species Taxawa tesnikishii.</title>
        <authorList>
            <person name="Kurbessoian T."/>
            <person name="Stajich J.E."/>
        </authorList>
    </citation>
    <scope>NUCLEOTIDE SEQUENCE</scope>
    <source>
        <strain evidence="1">JES_112</strain>
    </source>
</reference>
<accession>A0ACC3A0N1</accession>
<proteinExistence type="predicted"/>
<evidence type="ECO:0000313" key="2">
    <source>
        <dbReference type="Proteomes" id="UP001172386"/>
    </source>
</evidence>
<organism evidence="1 2">
    <name type="scientific">Neophaeococcomyces mojaviensis</name>
    <dbReference type="NCBI Taxonomy" id="3383035"/>
    <lineage>
        <taxon>Eukaryota</taxon>
        <taxon>Fungi</taxon>
        <taxon>Dikarya</taxon>
        <taxon>Ascomycota</taxon>
        <taxon>Pezizomycotina</taxon>
        <taxon>Eurotiomycetes</taxon>
        <taxon>Chaetothyriomycetidae</taxon>
        <taxon>Chaetothyriales</taxon>
        <taxon>Chaetothyriales incertae sedis</taxon>
        <taxon>Neophaeococcomyces</taxon>
    </lineage>
</organism>
<dbReference type="EMBL" id="JAPDRQ010000150">
    <property type="protein sequence ID" value="KAJ9653565.1"/>
    <property type="molecule type" value="Genomic_DNA"/>
</dbReference>
<protein>
    <submittedName>
        <fullName evidence="1">Uncharacterized protein</fullName>
    </submittedName>
</protein>
<evidence type="ECO:0000313" key="1">
    <source>
        <dbReference type="EMBL" id="KAJ9653565.1"/>
    </source>
</evidence>
<name>A0ACC3A0N1_9EURO</name>
<dbReference type="Proteomes" id="UP001172386">
    <property type="component" value="Unassembled WGS sequence"/>
</dbReference>
<gene>
    <name evidence="1" type="ORF">H2198_007286</name>
</gene>